<dbReference type="Proteomes" id="UP001232117">
    <property type="component" value="Chromosome"/>
</dbReference>
<dbReference type="EMBL" id="CP092332">
    <property type="protein sequence ID" value="WGK94723.1"/>
    <property type="molecule type" value="Genomic_DNA"/>
</dbReference>
<feature type="transmembrane region" description="Helical" evidence="2">
    <location>
        <begin position="145"/>
        <end position="164"/>
    </location>
</feature>
<organism evidence="3 5">
    <name type="scientific">Flavobacterium keumense</name>
    <dbReference type="NCBI Taxonomy" id="1306518"/>
    <lineage>
        <taxon>Bacteria</taxon>
        <taxon>Pseudomonadati</taxon>
        <taxon>Bacteroidota</taxon>
        <taxon>Flavobacteriia</taxon>
        <taxon>Flavobacteriales</taxon>
        <taxon>Flavobacteriaceae</taxon>
        <taxon>Flavobacterium</taxon>
    </lineage>
</organism>
<keyword evidence="2" id="KW-1133">Transmembrane helix</keyword>
<evidence type="ECO:0000313" key="4">
    <source>
        <dbReference type="EMBL" id="WGK94736.1"/>
    </source>
</evidence>
<dbReference type="EMBL" id="CP092332">
    <property type="protein sequence ID" value="WGK94736.1"/>
    <property type="molecule type" value="Genomic_DNA"/>
</dbReference>
<feature type="coiled-coil region" evidence="1">
    <location>
        <begin position="59"/>
        <end position="135"/>
    </location>
</feature>
<evidence type="ECO:0000256" key="1">
    <source>
        <dbReference type="SAM" id="Coils"/>
    </source>
</evidence>
<accession>A0ABY8N6B4</accession>
<evidence type="ECO:0000256" key="2">
    <source>
        <dbReference type="SAM" id="Phobius"/>
    </source>
</evidence>
<protein>
    <submittedName>
        <fullName evidence="3">Uncharacterized protein</fullName>
    </submittedName>
</protein>
<evidence type="ECO:0000313" key="5">
    <source>
        <dbReference type="Proteomes" id="UP001232117"/>
    </source>
</evidence>
<name>A0ABY8N6B4_9FLAO</name>
<evidence type="ECO:0000313" key="3">
    <source>
        <dbReference type="EMBL" id="WGK94723.1"/>
    </source>
</evidence>
<reference evidence="3 5" key="1">
    <citation type="submission" date="2022-02" db="EMBL/GenBank/DDBJ databases">
        <authorList>
            <person name="Cha I.-T."/>
            <person name="Lee K.-E."/>
            <person name="Park S.-J."/>
        </authorList>
    </citation>
    <scope>NUCLEOTIDE SEQUENCE [LARGE SCALE GENOMIC DNA]</scope>
    <source>
        <strain evidence="3 5">K3R-10</strain>
    </source>
</reference>
<keyword evidence="2" id="KW-0812">Transmembrane</keyword>
<gene>
    <name evidence="3" type="ORF">MG292_00405</name>
    <name evidence="4" type="ORF">MG292_00485</name>
</gene>
<dbReference type="RefSeq" id="WP_264532548.1">
    <property type="nucleotide sequence ID" value="NZ_CP092332.1"/>
</dbReference>
<proteinExistence type="predicted"/>
<keyword evidence="1" id="KW-0175">Coiled coil</keyword>
<reference evidence="3 5" key="2">
    <citation type="submission" date="2023-06" db="EMBL/GenBank/DDBJ databases">
        <title>Complete Genome Sequence of Flavobacterium keumense K3R-10.</title>
        <authorList>
            <person name="Jeong H."/>
            <person name="Jhang S.Y."/>
            <person name="Kim J.N."/>
        </authorList>
    </citation>
    <scope>NUCLEOTIDE SEQUENCE [LARGE SCALE GENOMIC DNA]</scope>
    <source>
        <strain evidence="3 5">K3R-10</strain>
    </source>
</reference>
<keyword evidence="2" id="KW-0472">Membrane</keyword>
<sequence length="166" mass="18972">MENSNNRNITLSTKVTAEQKAEFTKIAAKHNISLSEWSASLLEIHKDSYDKIGDPTLREIKLEDELQKKEREIKRLTANLESADYKAQVEMKRADNAIRRRDVEILKHKETKLEKEKIENEIEKMNLLLAQVNTTNLKDSSSNKIQSALLPLSLATIIGGIFLAKR</sequence>
<keyword evidence="5" id="KW-1185">Reference proteome</keyword>